<keyword evidence="2" id="KW-1185">Reference proteome</keyword>
<evidence type="ECO:0000313" key="2">
    <source>
        <dbReference type="Proteomes" id="UP001079430"/>
    </source>
</evidence>
<dbReference type="CDD" id="cd02440">
    <property type="entry name" value="AdoMet_MTases"/>
    <property type="match status" value="1"/>
</dbReference>
<gene>
    <name evidence="1" type="ORF">O3W52_25350</name>
</gene>
<comment type="caution">
    <text evidence="1">The sequence shown here is derived from an EMBL/GenBank/DDBJ whole genome shotgun (WGS) entry which is preliminary data.</text>
</comment>
<accession>A0ABT4KMN8</accession>
<protein>
    <recommendedName>
        <fullName evidence="3">Methyltransferase family protein</fullName>
    </recommendedName>
</protein>
<sequence length="288" mass="32195">MQISARNYNSDPMETFERILVACGPDVANHVRPGTAAETAARMLWIEAGGNVDQFVRWLKRYLAGDQPEYILGWQLFDGVRYHADRRAYIAQDDSLAFLDRLVAEAQRLVVLRRRALRICEVGVGGGAFLCALSRRCAAAALPVLDWLGLDIDGAALNVAAINCEMAQLRVRLIESDILAELETDAAPDMIFAYPPWGNRFAPGDRFTGTEWELFHRALPQISCYVVGGETRVHEEILEQAHRRFPGSEVHIFNDYLPQSEIDRVLALHPNLMVEPCGPSMTAFAKRG</sequence>
<evidence type="ECO:0008006" key="3">
    <source>
        <dbReference type="Google" id="ProtNLM"/>
    </source>
</evidence>
<dbReference type="EMBL" id="JAPVOI010000005">
    <property type="protein sequence ID" value="MCZ4093220.1"/>
    <property type="molecule type" value="Genomic_DNA"/>
</dbReference>
<dbReference type="InterPro" id="IPR050320">
    <property type="entry name" value="N5-glutamine_MTase"/>
</dbReference>
<organism evidence="1 2">
    <name type="scientific">Sinorhizobium psoraleae</name>
    <dbReference type="NCBI Taxonomy" id="520838"/>
    <lineage>
        <taxon>Bacteria</taxon>
        <taxon>Pseudomonadati</taxon>
        <taxon>Pseudomonadota</taxon>
        <taxon>Alphaproteobacteria</taxon>
        <taxon>Hyphomicrobiales</taxon>
        <taxon>Rhizobiaceae</taxon>
        <taxon>Sinorhizobium/Ensifer group</taxon>
        <taxon>Sinorhizobium</taxon>
    </lineage>
</organism>
<dbReference type="PANTHER" id="PTHR18895:SF74">
    <property type="entry name" value="MTRF1L RELEASE FACTOR GLUTAMINE METHYLTRANSFERASE"/>
    <property type="match status" value="1"/>
</dbReference>
<dbReference type="PANTHER" id="PTHR18895">
    <property type="entry name" value="HEMK METHYLTRANSFERASE"/>
    <property type="match status" value="1"/>
</dbReference>
<reference evidence="1" key="1">
    <citation type="submission" date="2022-10" db="EMBL/GenBank/DDBJ databases">
        <title>Whole genome sequencing of three plant growth promoting bacteria isolated from Vachellia tortilis subsp. raddiana in Morocco.</title>
        <authorList>
            <person name="Hnini M."/>
            <person name="Zouagui R."/>
            <person name="Zouagui H."/>
            <person name="Chemao Elfihri M.-W."/>
            <person name="Ibrahimi A."/>
            <person name="Sbabou L."/>
            <person name="Aurag J."/>
        </authorList>
    </citation>
    <scope>NUCLEOTIDE SEQUENCE</scope>
    <source>
        <strain evidence="1">LMR678</strain>
    </source>
</reference>
<dbReference type="Gene3D" id="3.40.50.150">
    <property type="entry name" value="Vaccinia Virus protein VP39"/>
    <property type="match status" value="1"/>
</dbReference>
<dbReference type="SUPFAM" id="SSF53335">
    <property type="entry name" value="S-adenosyl-L-methionine-dependent methyltransferases"/>
    <property type="match status" value="1"/>
</dbReference>
<proteinExistence type="predicted"/>
<dbReference type="InterPro" id="IPR029063">
    <property type="entry name" value="SAM-dependent_MTases_sf"/>
</dbReference>
<dbReference type="RefSeq" id="WP_269284968.1">
    <property type="nucleotide sequence ID" value="NZ_JAPVOI010000005.1"/>
</dbReference>
<dbReference type="Proteomes" id="UP001079430">
    <property type="component" value="Unassembled WGS sequence"/>
</dbReference>
<evidence type="ECO:0000313" key="1">
    <source>
        <dbReference type="EMBL" id="MCZ4093220.1"/>
    </source>
</evidence>
<name>A0ABT4KMN8_9HYPH</name>